<evidence type="ECO:0000313" key="2">
    <source>
        <dbReference type="EMBL" id="MEE2039675.1"/>
    </source>
</evidence>
<feature type="region of interest" description="Disordered" evidence="1">
    <location>
        <begin position="346"/>
        <end position="373"/>
    </location>
</feature>
<dbReference type="GO" id="GO:0006508">
    <property type="term" value="P:proteolysis"/>
    <property type="evidence" value="ECO:0007669"/>
    <property type="project" value="UniProtKB-KW"/>
</dbReference>
<proteinExistence type="predicted"/>
<dbReference type="RefSeq" id="WP_330093446.1">
    <property type="nucleotide sequence ID" value="NZ_JAUZMY010000022.1"/>
</dbReference>
<dbReference type="Proteomes" id="UP001356095">
    <property type="component" value="Unassembled WGS sequence"/>
</dbReference>
<accession>A0ABU7KBR3</accession>
<sequence length="666" mass="73231">MATPPSPRGLQPNEPAWQMRVLDRYGATRDAVDDAVGGAVLLSPSLLVTCAHVVNTALGLDGDREEHPGEGATVLLRSFDDRVWEAEVRTDLWSAGPLSRDLALLHLIGPGLPDTDFPVLSGCADLDRNQALYTSGYPTGMRSLQASMTYQGKGGPNGVTHQVETPVSRSTRITGGFSGCAVRTETGEFVGLVQKNHQYGWNDDGEPSGIVFILPVEEILGEREGGELVSVQRLTDESLCGRRTYDRLHDLLDSIPLEAVPPEGLLRSREIRRVRRQGAATNAWRVLTALWDLVPEAGRPPLRVAWVHHVYREISPHRPVPPMVWQWIRDEASVLGREWAETLSDDRDERLRRHSAPAPAAHPEPGPDEPDTLVFFDLEPVTGGFNLSHSFAHRGEGDGRPLRQATKLVREPQICDEIGDLMSEVVMRRQIVPNEESLRLCVLLPRNLLYLRLGQATGTSEVQFPPRLGSRYEIVYHIRERHLNPSYLGTPPERWRRRSGEQRAKALVGDRNVLLTWEKQASEVADALSKTHLTICAVDSEHDDAEHVYDSAVVMGVPTVVKGPKKAVLDFLTELLEREPRARVGITALPRTLRDRSQDAPHLRDVSLVQDDYGDALVQAVLAQSVLDGGSLGPGGGRSPEPSPDGAENPSDGARRDAPGPGEPAL</sequence>
<evidence type="ECO:0000256" key="1">
    <source>
        <dbReference type="SAM" id="MobiDB-lite"/>
    </source>
</evidence>
<comment type="caution">
    <text evidence="2">The sequence shown here is derived from an EMBL/GenBank/DDBJ whole genome shotgun (WGS) entry which is preliminary data.</text>
</comment>
<organism evidence="2 3">
    <name type="scientific">Nocardiopsis codii</name>
    <dbReference type="NCBI Taxonomy" id="3065942"/>
    <lineage>
        <taxon>Bacteria</taxon>
        <taxon>Bacillati</taxon>
        <taxon>Actinomycetota</taxon>
        <taxon>Actinomycetes</taxon>
        <taxon>Streptosporangiales</taxon>
        <taxon>Nocardiopsidaceae</taxon>
        <taxon>Nocardiopsis</taxon>
    </lineage>
</organism>
<dbReference type="GO" id="GO:0008233">
    <property type="term" value="F:peptidase activity"/>
    <property type="evidence" value="ECO:0007669"/>
    <property type="project" value="UniProtKB-KW"/>
</dbReference>
<protein>
    <submittedName>
        <fullName evidence="2">Serine protease</fullName>
    </submittedName>
</protein>
<keyword evidence="2" id="KW-0645">Protease</keyword>
<evidence type="ECO:0000313" key="3">
    <source>
        <dbReference type="Proteomes" id="UP001356095"/>
    </source>
</evidence>
<dbReference type="SUPFAM" id="SSF50494">
    <property type="entry name" value="Trypsin-like serine proteases"/>
    <property type="match status" value="1"/>
</dbReference>
<dbReference type="Gene3D" id="2.40.10.120">
    <property type="match status" value="1"/>
</dbReference>
<gene>
    <name evidence="2" type="ORF">Q8791_20870</name>
</gene>
<name>A0ABU7KBR3_9ACTN</name>
<reference evidence="2 3" key="1">
    <citation type="submission" date="2023-08" db="EMBL/GenBank/DDBJ databases">
        <authorList>
            <person name="Girao M."/>
            <person name="Carvalho M.F."/>
        </authorList>
    </citation>
    <scope>NUCLEOTIDE SEQUENCE [LARGE SCALE GENOMIC DNA]</scope>
    <source>
        <strain evidence="2 3">CT-R113</strain>
    </source>
</reference>
<dbReference type="EMBL" id="JAUZMY010000022">
    <property type="protein sequence ID" value="MEE2039675.1"/>
    <property type="molecule type" value="Genomic_DNA"/>
</dbReference>
<keyword evidence="3" id="KW-1185">Reference proteome</keyword>
<keyword evidence="2" id="KW-0378">Hydrolase</keyword>
<dbReference type="InterPro" id="IPR009003">
    <property type="entry name" value="Peptidase_S1_PA"/>
</dbReference>
<feature type="region of interest" description="Disordered" evidence="1">
    <location>
        <begin position="628"/>
        <end position="666"/>
    </location>
</feature>
<dbReference type="Pfam" id="PF13365">
    <property type="entry name" value="Trypsin_2"/>
    <property type="match status" value="1"/>
</dbReference>